<comment type="similarity">
    <text evidence="1">Belongs to the glycosyl hydrolase 13 family. Sucrose phosphorylase subfamily.</text>
</comment>
<dbReference type="PANTHER" id="PTHR38784:SF1">
    <property type="entry name" value="SUCROSE PHOSPHORYLASE"/>
    <property type="match status" value="1"/>
</dbReference>
<dbReference type="Pfam" id="PF00128">
    <property type="entry name" value="Alpha-amylase"/>
    <property type="match status" value="1"/>
</dbReference>
<dbReference type="InterPro" id="IPR045857">
    <property type="entry name" value="O16G_dom_2"/>
</dbReference>
<keyword evidence="2" id="KW-0328">Glycosyltransferase</keyword>
<evidence type="ECO:0000256" key="3">
    <source>
        <dbReference type="ARBA" id="ARBA00022679"/>
    </source>
</evidence>
<evidence type="ECO:0000313" key="5">
    <source>
        <dbReference type="EMBL" id="GIE47485.1"/>
    </source>
</evidence>
<evidence type="ECO:0000256" key="2">
    <source>
        <dbReference type="ARBA" id="ARBA00022676"/>
    </source>
</evidence>
<dbReference type="Proteomes" id="UP000647172">
    <property type="component" value="Unassembled WGS sequence"/>
</dbReference>
<feature type="domain" description="Glycosyl hydrolase family 13 catalytic" evidence="4">
    <location>
        <begin position="13"/>
        <end position="430"/>
    </location>
</feature>
<dbReference type="AlphaFoldDB" id="A0A919JDQ2"/>
<dbReference type="PANTHER" id="PTHR38784">
    <property type="entry name" value="SUCROSE PHOSPHORYLASE"/>
    <property type="match status" value="1"/>
</dbReference>
<evidence type="ECO:0000256" key="1">
    <source>
        <dbReference type="ARBA" id="ARBA00008452"/>
    </source>
</evidence>
<sequence>MTSPAPARRVRNQVQLIAYADRLGGSLPALGRLLAGPLAGLFGGVHVLPFFDPYDGADAGFDPVDHLAVDPRLGDWADIRRLGRGLDVVADLIVNHVSDRSREFRDVVERGDRSPYAPMFLTYDRVFPGGATERDLVRITRPRPGLPFTPMVLGGRRRLVWTTFTGHQVDLDVSHPTARRHLDEVLRRLAGNGVAMVRLDAVGYAVKTAGTSCFLTPETMAFLDEIAGRARELGLEVLAEVHAHRRFALAAAHRVDRVYDFVSAPLLLHALFTGDAAPLREWLGRRPGNCVTVLDTHDGISLVDAGPGPERGDSGLLSARQVAALVQTIDRNSGGTSRVSTGPGGGPYQISCTAYDAVGRDDRRYLLARLVQLFLPGLPQVYYVGLLAGGNDPGALPAGDAREINRRRYAEAEVAEALRRPVVRGLTRLIRLRTTHPAFGGDFTVGEALAGELRMAWRAADARAELWVRFSAGAYRLTLSGHGAAEVLTDS</sequence>
<evidence type="ECO:0000313" key="6">
    <source>
        <dbReference type="Proteomes" id="UP000647172"/>
    </source>
</evidence>
<accession>A0A919JDQ2</accession>
<keyword evidence="3" id="KW-0808">Transferase</keyword>
<dbReference type="EMBL" id="BOMQ01000012">
    <property type="protein sequence ID" value="GIE47485.1"/>
    <property type="molecule type" value="Genomic_DNA"/>
</dbReference>
<evidence type="ECO:0000259" key="4">
    <source>
        <dbReference type="SMART" id="SM00642"/>
    </source>
</evidence>
<comment type="caution">
    <text evidence="5">The sequence shown here is derived from an EMBL/GenBank/DDBJ whole genome shotgun (WGS) entry which is preliminary data.</text>
</comment>
<proteinExistence type="inferred from homology"/>
<organism evidence="5 6">
    <name type="scientific">Actinoplanes nipponensis</name>
    <dbReference type="NCBI Taxonomy" id="135950"/>
    <lineage>
        <taxon>Bacteria</taxon>
        <taxon>Bacillati</taxon>
        <taxon>Actinomycetota</taxon>
        <taxon>Actinomycetes</taxon>
        <taxon>Micromonosporales</taxon>
        <taxon>Micromonosporaceae</taxon>
        <taxon>Actinoplanes</taxon>
    </lineage>
</organism>
<dbReference type="Gene3D" id="3.90.400.10">
    <property type="entry name" value="Oligo-1,6-glucosidase, Domain 2"/>
    <property type="match status" value="1"/>
</dbReference>
<dbReference type="InterPro" id="IPR017853">
    <property type="entry name" value="GH"/>
</dbReference>
<dbReference type="SUPFAM" id="SSF51445">
    <property type="entry name" value="(Trans)glycosidases"/>
    <property type="match status" value="1"/>
</dbReference>
<dbReference type="RefSeq" id="WP_203765594.1">
    <property type="nucleotide sequence ID" value="NZ_BAAAYJ010000050.1"/>
</dbReference>
<gene>
    <name evidence="5" type="ORF">Ani05nite_10190</name>
</gene>
<dbReference type="InterPro" id="IPR006047">
    <property type="entry name" value="GH13_cat_dom"/>
</dbReference>
<dbReference type="Gene3D" id="3.20.20.80">
    <property type="entry name" value="Glycosidases"/>
    <property type="match status" value="1"/>
</dbReference>
<dbReference type="GO" id="GO:0005975">
    <property type="term" value="P:carbohydrate metabolic process"/>
    <property type="evidence" value="ECO:0007669"/>
    <property type="project" value="InterPro"/>
</dbReference>
<dbReference type="GO" id="GO:0016757">
    <property type="term" value="F:glycosyltransferase activity"/>
    <property type="evidence" value="ECO:0007669"/>
    <property type="project" value="UniProtKB-KW"/>
</dbReference>
<keyword evidence="6" id="KW-1185">Reference proteome</keyword>
<dbReference type="SMART" id="SM00642">
    <property type="entry name" value="Aamy"/>
    <property type="match status" value="1"/>
</dbReference>
<name>A0A919JDQ2_9ACTN</name>
<reference evidence="5" key="1">
    <citation type="submission" date="2021-01" db="EMBL/GenBank/DDBJ databases">
        <title>Whole genome shotgun sequence of Actinoplanes nipponensis NBRC 14063.</title>
        <authorList>
            <person name="Komaki H."/>
            <person name="Tamura T."/>
        </authorList>
    </citation>
    <scope>NUCLEOTIDE SEQUENCE</scope>
    <source>
        <strain evidence="5">NBRC 14063</strain>
    </source>
</reference>
<protein>
    <submittedName>
        <fullName evidence="5">Sucrose phosphorylase</fullName>
    </submittedName>
</protein>